<protein>
    <submittedName>
        <fullName evidence="1">Uncharacterized protein</fullName>
    </submittedName>
</protein>
<keyword evidence="2" id="KW-1185">Reference proteome</keyword>
<name>A0A0C2RU80_AMAMK</name>
<dbReference type="HOGENOM" id="CLU_3031846_0_0_1"/>
<reference evidence="1 2" key="1">
    <citation type="submission" date="2014-04" db="EMBL/GenBank/DDBJ databases">
        <title>Evolutionary Origins and Diversification of the Mycorrhizal Mutualists.</title>
        <authorList>
            <consortium name="DOE Joint Genome Institute"/>
            <consortium name="Mycorrhizal Genomics Consortium"/>
            <person name="Kohler A."/>
            <person name="Kuo A."/>
            <person name="Nagy L.G."/>
            <person name="Floudas D."/>
            <person name="Copeland A."/>
            <person name="Barry K.W."/>
            <person name="Cichocki N."/>
            <person name="Veneault-Fourrey C."/>
            <person name="LaButti K."/>
            <person name="Lindquist E.A."/>
            <person name="Lipzen A."/>
            <person name="Lundell T."/>
            <person name="Morin E."/>
            <person name="Murat C."/>
            <person name="Riley R."/>
            <person name="Ohm R."/>
            <person name="Sun H."/>
            <person name="Tunlid A."/>
            <person name="Henrissat B."/>
            <person name="Grigoriev I.V."/>
            <person name="Hibbett D.S."/>
            <person name="Martin F."/>
        </authorList>
    </citation>
    <scope>NUCLEOTIDE SEQUENCE [LARGE SCALE GENOMIC DNA]</scope>
    <source>
        <strain evidence="1 2">Koide BX008</strain>
    </source>
</reference>
<evidence type="ECO:0000313" key="2">
    <source>
        <dbReference type="Proteomes" id="UP000054549"/>
    </source>
</evidence>
<dbReference type="Proteomes" id="UP000054549">
    <property type="component" value="Unassembled WGS sequence"/>
</dbReference>
<dbReference type="EMBL" id="KN819277">
    <property type="protein sequence ID" value="KIL53795.1"/>
    <property type="molecule type" value="Genomic_DNA"/>
</dbReference>
<organism evidence="1 2">
    <name type="scientific">Amanita muscaria (strain Koide BX008)</name>
    <dbReference type="NCBI Taxonomy" id="946122"/>
    <lineage>
        <taxon>Eukaryota</taxon>
        <taxon>Fungi</taxon>
        <taxon>Dikarya</taxon>
        <taxon>Basidiomycota</taxon>
        <taxon>Agaricomycotina</taxon>
        <taxon>Agaricomycetes</taxon>
        <taxon>Agaricomycetidae</taxon>
        <taxon>Agaricales</taxon>
        <taxon>Pluteineae</taxon>
        <taxon>Amanitaceae</taxon>
        <taxon>Amanita</taxon>
    </lineage>
</organism>
<dbReference type="AlphaFoldDB" id="A0A0C2RU80"/>
<proteinExistence type="predicted"/>
<sequence>MLGMTHGPIEALELADECLLVQEAQHISTDLQRWPGSLREVTANRINARNERRVR</sequence>
<accession>A0A0C2RU80</accession>
<gene>
    <name evidence="1" type="ORF">M378DRAFT_19552</name>
</gene>
<evidence type="ECO:0000313" key="1">
    <source>
        <dbReference type="EMBL" id="KIL53795.1"/>
    </source>
</evidence>
<dbReference type="InParanoid" id="A0A0C2RU80"/>